<feature type="region of interest" description="Disordered" evidence="1">
    <location>
        <begin position="1071"/>
        <end position="1147"/>
    </location>
</feature>
<keyword evidence="2" id="KW-0472">Membrane</keyword>
<feature type="compositionally biased region" description="Basic and acidic residues" evidence="1">
    <location>
        <begin position="1872"/>
        <end position="1888"/>
    </location>
</feature>
<feature type="compositionally biased region" description="Basic and acidic residues" evidence="1">
    <location>
        <begin position="709"/>
        <end position="729"/>
    </location>
</feature>
<evidence type="ECO:0000313" key="3">
    <source>
        <dbReference type="EMBL" id="KJP89453.1"/>
    </source>
</evidence>
<feature type="compositionally biased region" description="Basic and acidic residues" evidence="1">
    <location>
        <begin position="62"/>
        <end position="76"/>
    </location>
</feature>
<dbReference type="RefSeq" id="XP_012333963.1">
    <property type="nucleotide sequence ID" value="XM_012478540.1"/>
</dbReference>
<proteinExistence type="predicted"/>
<keyword evidence="2" id="KW-1133">Transmembrane helix</keyword>
<feature type="compositionally biased region" description="Basic and acidic residues" evidence="1">
    <location>
        <begin position="1666"/>
        <end position="1684"/>
    </location>
</feature>
<feature type="compositionally biased region" description="Basic and acidic residues" evidence="1">
    <location>
        <begin position="490"/>
        <end position="505"/>
    </location>
</feature>
<feature type="compositionally biased region" description="Basic and acidic residues" evidence="1">
    <location>
        <begin position="1693"/>
        <end position="1708"/>
    </location>
</feature>
<feature type="compositionally biased region" description="Basic and acidic residues" evidence="1">
    <location>
        <begin position="517"/>
        <end position="539"/>
    </location>
</feature>
<dbReference type="InterPro" id="IPR036691">
    <property type="entry name" value="Endo/exonu/phosph_ase_sf"/>
</dbReference>
<feature type="compositionally biased region" description="Polar residues" evidence="1">
    <location>
        <begin position="890"/>
        <end position="902"/>
    </location>
</feature>
<feature type="region of interest" description="Disordered" evidence="1">
    <location>
        <begin position="2210"/>
        <end position="2245"/>
    </location>
</feature>
<feature type="transmembrane region" description="Helical" evidence="2">
    <location>
        <begin position="313"/>
        <end position="331"/>
    </location>
</feature>
<feature type="region of interest" description="Disordered" evidence="1">
    <location>
        <begin position="390"/>
        <end position="429"/>
    </location>
</feature>
<feature type="compositionally biased region" description="Polar residues" evidence="1">
    <location>
        <begin position="742"/>
        <end position="752"/>
    </location>
</feature>
<feature type="compositionally biased region" description="Basic and acidic residues" evidence="1">
    <location>
        <begin position="1123"/>
        <end position="1138"/>
    </location>
</feature>
<feature type="region of interest" description="Disordered" evidence="1">
    <location>
        <begin position="881"/>
        <end position="924"/>
    </location>
</feature>
<protein>
    <recommendedName>
        <fullName evidence="5">Endonuclease/exonuclease/phosphatase domain-containing protein</fullName>
    </recommendedName>
</protein>
<feature type="region of interest" description="Disordered" evidence="1">
    <location>
        <begin position="1852"/>
        <end position="1889"/>
    </location>
</feature>
<feature type="compositionally biased region" description="Basic and acidic residues" evidence="1">
    <location>
        <begin position="471"/>
        <end position="482"/>
    </location>
</feature>
<name>A0A0D9QR75_PLAFR</name>
<evidence type="ECO:0000256" key="2">
    <source>
        <dbReference type="SAM" id="Phobius"/>
    </source>
</evidence>
<evidence type="ECO:0000256" key="1">
    <source>
        <dbReference type="SAM" id="MobiDB-lite"/>
    </source>
</evidence>
<feature type="compositionally biased region" description="Basic and acidic residues" evidence="1">
    <location>
        <begin position="761"/>
        <end position="773"/>
    </location>
</feature>
<feature type="region of interest" description="Disordered" evidence="1">
    <location>
        <begin position="470"/>
        <end position="773"/>
    </location>
</feature>
<feature type="region of interest" description="Disordered" evidence="1">
    <location>
        <begin position="445"/>
        <end position="464"/>
    </location>
</feature>
<feature type="region of interest" description="Disordered" evidence="1">
    <location>
        <begin position="51"/>
        <end position="76"/>
    </location>
</feature>
<feature type="compositionally biased region" description="Basic and acidic residues" evidence="1">
    <location>
        <begin position="1852"/>
        <end position="1861"/>
    </location>
</feature>
<reference evidence="3 4" key="1">
    <citation type="submission" date="2014-03" db="EMBL/GenBank/DDBJ databases">
        <title>The Genome Sequence of Plasmodium fragile nilgiri.</title>
        <authorList>
            <consortium name="The Broad Institute Genomics Platform"/>
            <consortium name="The Broad Institute Genome Sequencing Center for Infectious Disease"/>
            <person name="Neafsey D."/>
            <person name="Duraisingh M."/>
            <person name="Young S.K."/>
            <person name="Zeng Q."/>
            <person name="Gargeya S."/>
            <person name="Abouelleil A."/>
            <person name="Alvarado L."/>
            <person name="Chapman S.B."/>
            <person name="Gainer-Dewar J."/>
            <person name="Goldberg J."/>
            <person name="Griggs A."/>
            <person name="Gujja S."/>
            <person name="Hansen M."/>
            <person name="Howarth C."/>
            <person name="Imamovic A."/>
            <person name="Larimer J."/>
            <person name="Pearson M."/>
            <person name="Poon T.W."/>
            <person name="Priest M."/>
            <person name="Roberts A."/>
            <person name="Saif S."/>
            <person name="Shea T."/>
            <person name="Sykes S."/>
            <person name="Wortman J."/>
            <person name="Nusbaum C."/>
            <person name="Birren B."/>
        </authorList>
    </citation>
    <scope>NUCLEOTIDE SEQUENCE [LARGE SCALE GENOMIC DNA]</scope>
    <source>
        <strain evidence="4">nilgiri</strain>
    </source>
</reference>
<dbReference type="EMBL" id="KQ001651">
    <property type="protein sequence ID" value="KJP89453.1"/>
    <property type="molecule type" value="Genomic_DNA"/>
</dbReference>
<keyword evidence="4" id="KW-1185">Reference proteome</keyword>
<feature type="compositionally biased region" description="Basic and acidic residues" evidence="1">
    <location>
        <begin position="1106"/>
        <end position="1116"/>
    </location>
</feature>
<sequence length="2405" mass="276656">MKVCVRKHSPCTYDYTRQGNPKRGGEITSTAATSGKVFLFNLSPHNGMGQKSLFDTSLENNPPHETHNRQHLRQEQTNHTSVEQLLRLVLLDWLIERLICQLILHALSEVKNRMRNILLHWIKTYVLCLCKLLHFANTTDIRNLRFDHDDDEDRIIHPTLDEPPPIYKKKLTSEDCSSGACIPLRANKITGDHKKYNLVRQEKNHSSGLICSQQAEIRKREKINPTRHFWIKRNEDTNLENSLTVISAFLKNKIMSSHYKNVQNSDPHLYIHWMVQNKCHFIHRAKGKGLFLKEFPSLRDMLHIIIIHKRKSLVFYLIDGEIFFFLCYLLNTSLAQVNDSIFLFFESYLPLANVYTTRHAHGICSYIAHTWEVGLSALFSKLCCLRDGQGRSQDPSSVETNNQEKNGNHEKNERVNNPNTVKERYKRDGAKLRFTKSSINYPCDELQEEYPKHPDRTHKVNINAYKKKKTAAVEKLVDKTSAKETSSTNRGEDKMHMSQNRDKQKNPRRTCGNHEGNYQHEKNEKENENDNGNKEENHSRRSGNRNGDNRRSSSNGDRHNSDDNNNNDRNDDGVEEDDEDDNEKEEEDDEEEEQDDEDGKGSGQGGEREAEPSDVITEECDEEKGEHNDANDACGKKKGKDIKLEEDDVKNGATGMQSDSNAEDGSGNKELSEGVKVDSVQEGKNVLDCHSSAGEDRSNINIAHTSARRSNEVGRLNNKEKQNNIKKDINEEESNSGEDRSGSIQANISSKCRGNGVGSDQRNDQTGKDEKDEKDLRIMNNMLKNLSFMSFNTGLLEYKICGVCIYQNPPFISNRLLHIPYALKKTNADIIALQEVYDEKHVEYLKNHLSAKYPFCARDNYCSDVFKEKFGHVTVAREDEFDESNRQDGRNGSSKKTSNSYENGKRTRTSTNNPNGGNKKESRNKRKKYFALHHGLLVFSKYPIIYSFFHGFKHVTYLEYLFGTKGFLEVVIDVPFFSYITLVNMHLASGAADTESKYIERVRDFEIKQIMEIARNAEKRNTIPIIIGDLNAAPNLCPNNYSSFIKRGWKDAWLYARNVKKKKTKQLIAKALPHLHKKKPRTSSPTSSNSFSHLFPGVESNPKNLVTDEAKQDTKKVQGAGREQNHTSHNDQEGDKNNHKQNTISGITKKDNIYINHSVNAQKSIYLERPPLHNKVDTKNDELGSNSSLRVFPSFNCSENNDSIVYSNSRKTLSSFCKNVESYDGIYHNEGCTNERKKWNVDDNSVECHPSVCLKCANLKNHASEMDKMNRALYKHMQFRNGLQRRYSGSVPHVITAYRRCVVTTIPSTRFLIPSKKVAKTVSKMIWRRKGYILRASYMRLKPYHRKGRTKGCHHKEHMPCVKRILSSGKKHTLIETVYNMSPSQSANIPYCRIISNSSSANRKDNSPNVIPDRQGETHMPTDEMHYRQMSHLSSKGDDVVDHQEGDRHLFECVLRVNSAEDDLLDPPMGQQNDPNCCADKGVKGVKKEKQSNIESCSTCDVFKKDDKISNTIVNPTYPLRSKSDGENLMLHMEEDQGEYQATTDLHHHYYSDQNIFSSDMSSESNHSYTDLYDDEDEANWFSDRSSNASRNDFHEMTEISVPIEAEPSRVVNCMTEQAFANGDTMGKTTETIKKELHTSENNQLTDKKCTKREDKIMTHCVPPPEMREECSGDEKTPLFHPKDTSQISMSNGKDDDTSTHSQMHGEKDSTMKGIITFHNNQLNGHKEKVHHVDENCEDKLKTPNVCCAFLKEELAGSGETHEKDALMSDVGTRRDDNDWNVTYHMSKNGANKNSCHDKMQNLPYTSTHPAEENPHFNTNKKKKKISKLSKKIKQMKKKIFYNILRNYERHHDGGVEERTPLKCKQGKSQKTKHEREESNSRTPEDFKRKAKKNHHCICSLNERECTEKVTNCKGEATPAEDHSPISDVAESLKKEITNEKRKNNSDKFLHLSKKWHNNRTQKALKKDIFYFIKKLKFKTTNKLKQKFRTCAKNVMGSLSEEKKFVLKGKLHKGEPQGIHNKCPFVQNNSDPPRSFSSVKLAEDFMKMCDCAPLSTKERKQKCKNYNRGKAPTMEGPENYPKRKKDFIFRRRKKEQQDRHHTMDNISEGRVPFHDHNCFNSNRISSKNKKCTHECSRVEGGEHKQKHLHNKMNLNIKNKNFFKIRSEENISSDEYTWDPLNPLNVIGPHSRCNGLRCDYIFFPPISYNNGKGSRGRKNSTNEKGKVRKKGNTSATEKDGSCKMGAVKPQSSVHINKMRDDEQLAMGRGKATKRSNMSFDPVGSNCESQKCSNSVWNTQNDIFTETRNGKDRKDDHQATEERYEETLNLRKYNDLKILKHYYIKSAKILFNEPSVMVHTYRNYKNFNCCYSFCMKIKNVHFVTMSDHYAIKIDLRLKKNHKFVRNS</sequence>
<evidence type="ECO:0008006" key="5">
    <source>
        <dbReference type="Google" id="ProtNLM"/>
    </source>
</evidence>
<organism evidence="3 4">
    <name type="scientific">Plasmodium fragile</name>
    <dbReference type="NCBI Taxonomy" id="5857"/>
    <lineage>
        <taxon>Eukaryota</taxon>
        <taxon>Sar</taxon>
        <taxon>Alveolata</taxon>
        <taxon>Apicomplexa</taxon>
        <taxon>Aconoidasida</taxon>
        <taxon>Haemosporida</taxon>
        <taxon>Plasmodiidae</taxon>
        <taxon>Plasmodium</taxon>
        <taxon>Plasmodium (Plasmodium)</taxon>
    </lineage>
</organism>
<feature type="compositionally biased region" description="Low complexity" evidence="1">
    <location>
        <begin position="1083"/>
        <end position="1092"/>
    </location>
</feature>
<feature type="region of interest" description="Disordered" evidence="1">
    <location>
        <begin position="1663"/>
        <end position="1708"/>
    </location>
</feature>
<dbReference type="OMA" id="FNEPSVM"/>
<feature type="compositionally biased region" description="Basic and acidic residues" evidence="1">
    <location>
        <begin position="547"/>
        <end position="572"/>
    </location>
</feature>
<dbReference type="SUPFAM" id="SSF56219">
    <property type="entry name" value="DNase I-like"/>
    <property type="match status" value="1"/>
</dbReference>
<feature type="compositionally biased region" description="Basic and acidic residues" evidence="1">
    <location>
        <begin position="449"/>
        <end position="458"/>
    </location>
</feature>
<feature type="compositionally biased region" description="Basic and acidic residues" evidence="1">
    <location>
        <begin position="666"/>
        <end position="698"/>
    </location>
</feature>
<feature type="compositionally biased region" description="Polar residues" evidence="1">
    <location>
        <begin position="390"/>
        <end position="405"/>
    </location>
</feature>
<dbReference type="OrthoDB" id="387657at2759"/>
<keyword evidence="2" id="KW-0812">Transmembrane</keyword>
<feature type="compositionally biased region" description="Acidic residues" evidence="1">
    <location>
        <begin position="573"/>
        <end position="598"/>
    </location>
</feature>
<feature type="region of interest" description="Disordered" evidence="1">
    <location>
        <begin position="1807"/>
        <end position="1828"/>
    </location>
</feature>
<gene>
    <name evidence="3" type="ORF">AK88_00896</name>
</gene>
<evidence type="ECO:0000313" key="4">
    <source>
        <dbReference type="Proteomes" id="UP000054561"/>
    </source>
</evidence>
<dbReference type="Proteomes" id="UP000054561">
    <property type="component" value="Unassembled WGS sequence"/>
</dbReference>
<dbReference type="GeneID" id="24266210"/>
<feature type="compositionally biased region" description="Basic residues" evidence="1">
    <location>
        <begin position="1819"/>
        <end position="1828"/>
    </location>
</feature>
<accession>A0A0D9QR75</accession>
<dbReference type="Gene3D" id="3.60.10.10">
    <property type="entry name" value="Endonuclease/exonuclease/phosphatase"/>
    <property type="match status" value="1"/>
</dbReference>
<dbReference type="VEuPathDB" id="PlasmoDB:AK88_00896"/>